<feature type="non-terminal residue" evidence="9">
    <location>
        <position position="1"/>
    </location>
</feature>
<dbReference type="AlphaFoldDB" id="A0A067D5H1"/>
<keyword evidence="4" id="KW-0812">Transmembrane</keyword>
<evidence type="ECO:0000256" key="8">
    <source>
        <dbReference type="ARBA" id="ARBA00023170"/>
    </source>
</evidence>
<dbReference type="InterPro" id="IPR032675">
    <property type="entry name" value="LRR_dom_sf"/>
</dbReference>
<keyword evidence="3" id="KW-0433">Leucine-rich repeat</keyword>
<name>A0A067D5H1_CITSI</name>
<dbReference type="Pfam" id="PF13855">
    <property type="entry name" value="LRR_8"/>
    <property type="match status" value="1"/>
</dbReference>
<evidence type="ECO:0000313" key="9">
    <source>
        <dbReference type="EMBL" id="KDO38199.1"/>
    </source>
</evidence>
<keyword evidence="8" id="KW-0675">Receptor</keyword>
<evidence type="ECO:0000256" key="5">
    <source>
        <dbReference type="ARBA" id="ARBA00022737"/>
    </source>
</evidence>
<evidence type="ECO:0000256" key="1">
    <source>
        <dbReference type="ARBA" id="ARBA00004167"/>
    </source>
</evidence>
<dbReference type="PANTHER" id="PTHR48062">
    <property type="entry name" value="RECEPTOR-LIKE PROTEIN 14"/>
    <property type="match status" value="1"/>
</dbReference>
<dbReference type="PRINTS" id="PR00019">
    <property type="entry name" value="LEURICHRPT"/>
</dbReference>
<keyword evidence="6" id="KW-1133">Transmembrane helix</keyword>
<keyword evidence="5" id="KW-0677">Repeat</keyword>
<dbReference type="FunFam" id="3.80.10.10:FF:000095">
    <property type="entry name" value="LRR receptor-like serine/threonine-protein kinase GSO1"/>
    <property type="match status" value="2"/>
</dbReference>
<organism evidence="9 10">
    <name type="scientific">Citrus sinensis</name>
    <name type="common">Sweet orange</name>
    <name type="synonym">Citrus aurantium var. sinensis</name>
    <dbReference type="NCBI Taxonomy" id="2711"/>
    <lineage>
        <taxon>Eukaryota</taxon>
        <taxon>Viridiplantae</taxon>
        <taxon>Streptophyta</taxon>
        <taxon>Embryophyta</taxon>
        <taxon>Tracheophyta</taxon>
        <taxon>Spermatophyta</taxon>
        <taxon>Magnoliopsida</taxon>
        <taxon>eudicotyledons</taxon>
        <taxon>Gunneridae</taxon>
        <taxon>Pentapetalae</taxon>
        <taxon>rosids</taxon>
        <taxon>malvids</taxon>
        <taxon>Sapindales</taxon>
        <taxon>Rutaceae</taxon>
        <taxon>Aurantioideae</taxon>
        <taxon>Citrus</taxon>
    </lineage>
</organism>
<evidence type="ECO:0000256" key="2">
    <source>
        <dbReference type="ARBA" id="ARBA00009592"/>
    </source>
</evidence>
<evidence type="ECO:0000256" key="3">
    <source>
        <dbReference type="ARBA" id="ARBA00022614"/>
    </source>
</evidence>
<accession>A0A067D5H1</accession>
<dbReference type="EMBL" id="KK788511">
    <property type="protein sequence ID" value="KDO38199.1"/>
    <property type="molecule type" value="Genomic_DNA"/>
</dbReference>
<dbReference type="InterPro" id="IPR051502">
    <property type="entry name" value="RLP_Defense_Trigger"/>
</dbReference>
<evidence type="ECO:0008006" key="11">
    <source>
        <dbReference type="Google" id="ProtNLM"/>
    </source>
</evidence>
<evidence type="ECO:0000313" key="10">
    <source>
        <dbReference type="Proteomes" id="UP000027120"/>
    </source>
</evidence>
<dbReference type="GO" id="GO:0016020">
    <property type="term" value="C:membrane"/>
    <property type="evidence" value="ECO:0007669"/>
    <property type="project" value="UniProtKB-SubCell"/>
</dbReference>
<keyword evidence="10" id="KW-1185">Reference proteome</keyword>
<dbReference type="SMART" id="SM00369">
    <property type="entry name" value="LRR_TYP"/>
    <property type="match status" value="8"/>
</dbReference>
<comment type="subcellular location">
    <subcellularLocation>
        <location evidence="1">Membrane</location>
        <topology evidence="1">Single-pass membrane protein</topology>
    </subcellularLocation>
</comment>
<dbReference type="Proteomes" id="UP000027120">
    <property type="component" value="Unassembled WGS sequence"/>
</dbReference>
<dbReference type="InterPro" id="IPR001611">
    <property type="entry name" value="Leu-rich_rpt"/>
</dbReference>
<evidence type="ECO:0000256" key="4">
    <source>
        <dbReference type="ARBA" id="ARBA00022692"/>
    </source>
</evidence>
<dbReference type="Pfam" id="PF00560">
    <property type="entry name" value="LRR_1"/>
    <property type="match status" value="6"/>
</dbReference>
<dbReference type="PANTHER" id="PTHR48062:SF21">
    <property type="entry name" value="RECEPTOR-LIKE PROTEIN 12"/>
    <property type="match status" value="1"/>
</dbReference>
<proteinExistence type="inferred from homology"/>
<dbReference type="SUPFAM" id="SSF52058">
    <property type="entry name" value="L domain-like"/>
    <property type="match status" value="3"/>
</dbReference>
<reference evidence="9 10" key="1">
    <citation type="submission" date="2014-04" db="EMBL/GenBank/DDBJ databases">
        <authorList>
            <consortium name="International Citrus Genome Consortium"/>
            <person name="Gmitter F."/>
            <person name="Chen C."/>
            <person name="Farmerie W."/>
            <person name="Harkins T."/>
            <person name="Desany B."/>
            <person name="Mohiuddin M."/>
            <person name="Kodira C."/>
            <person name="Borodovsky M."/>
            <person name="Lomsadze A."/>
            <person name="Burns P."/>
            <person name="Jenkins J."/>
            <person name="Prochnik S."/>
            <person name="Shu S."/>
            <person name="Chapman J."/>
            <person name="Pitluck S."/>
            <person name="Schmutz J."/>
            <person name="Rokhsar D."/>
        </authorList>
    </citation>
    <scope>NUCLEOTIDE SEQUENCE</scope>
</reference>
<protein>
    <recommendedName>
        <fullName evidence="11">Leucine-rich repeat-containing N-terminal plant-type domain-containing protein</fullName>
    </recommendedName>
</protein>
<evidence type="ECO:0000256" key="7">
    <source>
        <dbReference type="ARBA" id="ARBA00023136"/>
    </source>
</evidence>
<sequence length="662" mass="75320">ILNFKNLEYFNMDFCTAFSNSFLQMSELMASLKYLSLSNSYLNGTILDQGLCELVYLQEVNIDRNNLSGSLPWCLANLTYLRLLDVSFNQLTENISSSPLMNLTYIEELWLSNNHFQISISLEPFFNHSKLKFFDGDIYAEIETSHSSLTPKFQLTSISLFGHGDSGIFPKFLYHQHDLEYVDLSHLNLTREFPNWLLEKNKKLKRLSLVNISLFGPFPLPIHCHKNLRVLDVSNNKLQGHIPIEIGEVLPNLVVLNVATNAFNGSIPSSFGNTWPWGCFYLEYLVLSNNSLQGQLFSKEFNLTKLKRLNLDGNHFIGDIPKTLSNCSALQGLYISDNNISGNIPTRLGNLSFLDAIMMPNNRLEGPIPSAFCQLRHLEILDLSRNNISGSLPSCSSPFNIRRVHLSKNMLQGPLLGDLSYNRLNSNIPDWMNRLPQLRYLILANNGLEGEMPLQLCWLNKLQLVDLSHNNLSGQIPHCLYNISFNYREDNHDLFDQDPQILYQLPQLQILYTNYHNHKYLTNFTTKQRLYTYEVQPLHSMSGLDLSCNKLIGEIPLQIGELSRIHTLNLSHNNLTGESPVTFSHMKQVESLDLSYNNLNGKIPPRLIELNALAVFSVAFNNLSGKTPDRVAQFGTFEEDSYEGNPFLCGQPLLKSCNENGP</sequence>
<comment type="similarity">
    <text evidence="2">Belongs to the RLP family.</text>
</comment>
<evidence type="ECO:0000256" key="6">
    <source>
        <dbReference type="ARBA" id="ARBA00022989"/>
    </source>
</evidence>
<dbReference type="Gene3D" id="3.80.10.10">
    <property type="entry name" value="Ribonuclease Inhibitor"/>
    <property type="match status" value="4"/>
</dbReference>
<gene>
    <name evidence="9" type="ORF">CISIN_1g0453232mg</name>
</gene>
<keyword evidence="7" id="KW-0472">Membrane</keyword>
<dbReference type="InterPro" id="IPR003591">
    <property type="entry name" value="Leu-rich_rpt_typical-subtyp"/>
</dbReference>